<keyword evidence="3" id="KW-1185">Reference proteome</keyword>
<name>A0A8X6TQA4_NEPPI</name>
<protein>
    <submittedName>
        <fullName evidence="2">Uncharacterized protein</fullName>
    </submittedName>
</protein>
<proteinExistence type="predicted"/>
<feature type="compositionally biased region" description="Basic and acidic residues" evidence="1">
    <location>
        <begin position="70"/>
        <end position="92"/>
    </location>
</feature>
<evidence type="ECO:0000256" key="1">
    <source>
        <dbReference type="SAM" id="MobiDB-lite"/>
    </source>
</evidence>
<sequence length="113" mass="13167">MEFTFPAIKGSPSLEENRLRHFFAEERLLVFTRLTFSSPSKSILFFLLISVRNLKFCSLRSSLRMGPHPLSREDGANKPFREEKDLERGREESALPSPLYLVMPKKTSYYHIT</sequence>
<gene>
    <name evidence="2" type="ORF">NPIL_45591</name>
</gene>
<feature type="region of interest" description="Disordered" evidence="1">
    <location>
        <begin position="65"/>
        <end position="92"/>
    </location>
</feature>
<reference evidence="2" key="1">
    <citation type="submission" date="2020-08" db="EMBL/GenBank/DDBJ databases">
        <title>Multicomponent nature underlies the extraordinary mechanical properties of spider dragline silk.</title>
        <authorList>
            <person name="Kono N."/>
            <person name="Nakamura H."/>
            <person name="Mori M."/>
            <person name="Yoshida Y."/>
            <person name="Ohtoshi R."/>
            <person name="Malay A.D."/>
            <person name="Moran D.A.P."/>
            <person name="Tomita M."/>
            <person name="Numata K."/>
            <person name="Arakawa K."/>
        </authorList>
    </citation>
    <scope>NUCLEOTIDE SEQUENCE</scope>
</reference>
<accession>A0A8X6TQA4</accession>
<dbReference type="AlphaFoldDB" id="A0A8X6TQA4"/>
<comment type="caution">
    <text evidence="2">The sequence shown here is derived from an EMBL/GenBank/DDBJ whole genome shotgun (WGS) entry which is preliminary data.</text>
</comment>
<evidence type="ECO:0000313" key="2">
    <source>
        <dbReference type="EMBL" id="GFT44318.1"/>
    </source>
</evidence>
<dbReference type="EMBL" id="BMAW01110668">
    <property type="protein sequence ID" value="GFT44318.1"/>
    <property type="molecule type" value="Genomic_DNA"/>
</dbReference>
<dbReference type="Proteomes" id="UP000887013">
    <property type="component" value="Unassembled WGS sequence"/>
</dbReference>
<organism evidence="2 3">
    <name type="scientific">Nephila pilipes</name>
    <name type="common">Giant wood spider</name>
    <name type="synonym">Nephila maculata</name>
    <dbReference type="NCBI Taxonomy" id="299642"/>
    <lineage>
        <taxon>Eukaryota</taxon>
        <taxon>Metazoa</taxon>
        <taxon>Ecdysozoa</taxon>
        <taxon>Arthropoda</taxon>
        <taxon>Chelicerata</taxon>
        <taxon>Arachnida</taxon>
        <taxon>Araneae</taxon>
        <taxon>Araneomorphae</taxon>
        <taxon>Entelegynae</taxon>
        <taxon>Araneoidea</taxon>
        <taxon>Nephilidae</taxon>
        <taxon>Nephila</taxon>
    </lineage>
</organism>
<evidence type="ECO:0000313" key="3">
    <source>
        <dbReference type="Proteomes" id="UP000887013"/>
    </source>
</evidence>